<gene>
    <name evidence="2" type="ORF">Edafosvirus11_27</name>
</gene>
<organism evidence="2">
    <name type="scientific">Edafosvirus sp</name>
    <dbReference type="NCBI Taxonomy" id="2487765"/>
    <lineage>
        <taxon>Viruses</taxon>
        <taxon>Varidnaviria</taxon>
        <taxon>Bamfordvirae</taxon>
        <taxon>Nucleocytoviricota</taxon>
        <taxon>Megaviricetes</taxon>
        <taxon>Imitervirales</taxon>
        <taxon>Mimiviridae</taxon>
        <taxon>Klosneuvirinae</taxon>
    </lineage>
</organism>
<dbReference type="EMBL" id="MK072076">
    <property type="protein sequence ID" value="AYV78392.1"/>
    <property type="molecule type" value="Genomic_DNA"/>
</dbReference>
<feature type="transmembrane region" description="Helical" evidence="1">
    <location>
        <begin position="109"/>
        <end position="128"/>
    </location>
</feature>
<reference evidence="2" key="1">
    <citation type="submission" date="2018-10" db="EMBL/GenBank/DDBJ databases">
        <title>Hidden diversity of soil giant viruses.</title>
        <authorList>
            <person name="Schulz F."/>
            <person name="Alteio L."/>
            <person name="Goudeau D."/>
            <person name="Ryan E.M."/>
            <person name="Malmstrom R.R."/>
            <person name="Blanchard J."/>
            <person name="Woyke T."/>
        </authorList>
    </citation>
    <scope>NUCLEOTIDE SEQUENCE</scope>
    <source>
        <strain evidence="2">EDV1</strain>
    </source>
</reference>
<sequence>MKLLFEFSSHGTKHHITITVISGVHNFPTRIFTGIVDRDPLYFENMKNEMIKIQNKELKDWEIRFYENDCTLEANYYYGSSYQQYEDGKSFRLRLLEKKNKKTSIQIKWLLMILFYIIFHYILCKYYSA</sequence>
<evidence type="ECO:0000256" key="1">
    <source>
        <dbReference type="SAM" id="Phobius"/>
    </source>
</evidence>
<proteinExistence type="predicted"/>
<keyword evidence="1" id="KW-0472">Membrane</keyword>
<name>A0A3G4ZU15_9VIRU</name>
<protein>
    <submittedName>
        <fullName evidence="2">Uncharacterized protein</fullName>
    </submittedName>
</protein>
<evidence type="ECO:0000313" key="2">
    <source>
        <dbReference type="EMBL" id="AYV78392.1"/>
    </source>
</evidence>
<keyword evidence="1" id="KW-0812">Transmembrane</keyword>
<keyword evidence="1" id="KW-1133">Transmembrane helix</keyword>
<accession>A0A3G4ZU15</accession>